<dbReference type="EMBL" id="MFZI01000084">
    <property type="protein sequence ID" value="OGK17550.1"/>
    <property type="molecule type" value="Genomic_DNA"/>
</dbReference>
<proteinExistence type="predicted"/>
<protein>
    <recommendedName>
        <fullName evidence="3">Glycosyl transferase family 1 domain-containing protein</fullName>
    </recommendedName>
</protein>
<evidence type="ECO:0000259" key="3">
    <source>
        <dbReference type="Pfam" id="PF00534"/>
    </source>
</evidence>
<dbReference type="CDD" id="cd03801">
    <property type="entry name" value="GT4_PimA-like"/>
    <property type="match status" value="1"/>
</dbReference>
<accession>A0A1F7GF70</accession>
<name>A0A1F7GF70_9BACT</name>
<evidence type="ECO:0000313" key="4">
    <source>
        <dbReference type="EMBL" id="OGK17550.1"/>
    </source>
</evidence>
<dbReference type="PANTHER" id="PTHR46401:SF2">
    <property type="entry name" value="GLYCOSYLTRANSFERASE WBBK-RELATED"/>
    <property type="match status" value="1"/>
</dbReference>
<feature type="domain" description="Glycosyl transferase family 1" evidence="3">
    <location>
        <begin position="199"/>
        <end position="378"/>
    </location>
</feature>
<organism evidence="4 5">
    <name type="scientific">Candidatus Roizmanbacteria bacterium RIFCSPHIGHO2_01_FULL_39_8</name>
    <dbReference type="NCBI Taxonomy" id="1802033"/>
    <lineage>
        <taxon>Bacteria</taxon>
        <taxon>Candidatus Roizmaniibacteriota</taxon>
    </lineage>
</organism>
<keyword evidence="1" id="KW-0808">Transferase</keyword>
<keyword evidence="2" id="KW-0472">Membrane</keyword>
<keyword evidence="2" id="KW-0812">Transmembrane</keyword>
<evidence type="ECO:0000256" key="2">
    <source>
        <dbReference type="SAM" id="Phobius"/>
    </source>
</evidence>
<gene>
    <name evidence="4" type="ORF">A2866_05165</name>
</gene>
<keyword evidence="2" id="KW-1133">Transmembrane helix</keyword>
<reference evidence="4 5" key="1">
    <citation type="journal article" date="2016" name="Nat. Commun.">
        <title>Thousands of microbial genomes shed light on interconnected biogeochemical processes in an aquifer system.</title>
        <authorList>
            <person name="Anantharaman K."/>
            <person name="Brown C.T."/>
            <person name="Hug L.A."/>
            <person name="Sharon I."/>
            <person name="Castelle C.J."/>
            <person name="Probst A.J."/>
            <person name="Thomas B.C."/>
            <person name="Singh A."/>
            <person name="Wilkins M.J."/>
            <person name="Karaoz U."/>
            <person name="Brodie E.L."/>
            <person name="Williams K.H."/>
            <person name="Hubbard S.S."/>
            <person name="Banfield J.F."/>
        </authorList>
    </citation>
    <scope>NUCLEOTIDE SEQUENCE [LARGE SCALE GENOMIC DNA]</scope>
</reference>
<dbReference type="GO" id="GO:0016757">
    <property type="term" value="F:glycosyltransferase activity"/>
    <property type="evidence" value="ECO:0007669"/>
    <property type="project" value="InterPro"/>
</dbReference>
<dbReference type="Proteomes" id="UP000177026">
    <property type="component" value="Unassembled WGS sequence"/>
</dbReference>
<dbReference type="Pfam" id="PF00534">
    <property type="entry name" value="Glycos_transf_1"/>
    <property type="match status" value="1"/>
</dbReference>
<sequence length="401" mass="46425">MMDKTKRSVAVLLRPDIRKIDFECTAGTERVAISDLQLLNQLHFSTLYCSAAQLRNWPTSMRLCQLFYPNAFLDLLNKASCSRNRFIRRTFAIIYFFATRVFEMLYVFQFIFVCRKFDYYYVFQVPLVGILAQKKTLVMCQDLGPRTFYFSTLFTKRFQQICFVFCSLALKKLFIASKPSIPENQLSVLHNNVDTDIFIKKSVGFNKRHLRLGYVGTWSTEKGINVLVDVVKRANQSDIAKHMSFIIAGDIDIWDRSDWEKEHLAGLQRKVLSLRKYRNVSIVGKIPYRNLSDFYQSIDYLLFPSVWEEPFGNVLIEAMSSGTPAIAFSIGATSEVIDNYINGIIVKTKTSRAFSQEIERQYLLGPAKRERLSNNAREKVLAQFSQSARAKKLLSYFQRIS</sequence>
<dbReference type="PANTHER" id="PTHR46401">
    <property type="entry name" value="GLYCOSYLTRANSFERASE WBBK-RELATED"/>
    <property type="match status" value="1"/>
</dbReference>
<dbReference type="Gene3D" id="3.40.50.2000">
    <property type="entry name" value="Glycogen Phosphorylase B"/>
    <property type="match status" value="1"/>
</dbReference>
<dbReference type="InterPro" id="IPR001296">
    <property type="entry name" value="Glyco_trans_1"/>
</dbReference>
<comment type="caution">
    <text evidence="4">The sequence shown here is derived from an EMBL/GenBank/DDBJ whole genome shotgun (WGS) entry which is preliminary data.</text>
</comment>
<evidence type="ECO:0000256" key="1">
    <source>
        <dbReference type="ARBA" id="ARBA00022679"/>
    </source>
</evidence>
<dbReference type="SUPFAM" id="SSF53756">
    <property type="entry name" value="UDP-Glycosyltransferase/glycogen phosphorylase"/>
    <property type="match status" value="1"/>
</dbReference>
<dbReference type="AlphaFoldDB" id="A0A1F7GF70"/>
<evidence type="ECO:0000313" key="5">
    <source>
        <dbReference type="Proteomes" id="UP000177026"/>
    </source>
</evidence>
<feature type="transmembrane region" description="Helical" evidence="2">
    <location>
        <begin position="92"/>
        <end position="112"/>
    </location>
</feature>
<dbReference type="GO" id="GO:0009103">
    <property type="term" value="P:lipopolysaccharide biosynthetic process"/>
    <property type="evidence" value="ECO:0007669"/>
    <property type="project" value="TreeGrafter"/>
</dbReference>